<dbReference type="RefSeq" id="WP_052473273.1">
    <property type="nucleotide sequence ID" value="NZ_JXSL01000030.1"/>
</dbReference>
<evidence type="ECO:0000313" key="2">
    <source>
        <dbReference type="Proteomes" id="UP000031971"/>
    </source>
</evidence>
<accession>A0A0C2YSH3</accession>
<dbReference type="Gene3D" id="3.10.129.10">
    <property type="entry name" value="Hotdog Thioesterase"/>
    <property type="match status" value="1"/>
</dbReference>
<dbReference type="AlphaFoldDB" id="A0A0C2YSH3"/>
<dbReference type="SUPFAM" id="SSF54637">
    <property type="entry name" value="Thioesterase/thiol ester dehydrase-isomerase"/>
    <property type="match status" value="1"/>
</dbReference>
<name>A0A0C2YSH3_PARME</name>
<evidence type="ECO:0000313" key="1">
    <source>
        <dbReference type="EMBL" id="KIL97660.1"/>
    </source>
</evidence>
<gene>
    <name evidence="1" type="ORF">CCC_00721</name>
</gene>
<dbReference type="InterPro" id="IPR029069">
    <property type="entry name" value="HotDog_dom_sf"/>
</dbReference>
<keyword evidence="2" id="KW-1185">Reference proteome</keyword>
<dbReference type="Pfam" id="PF13279">
    <property type="entry name" value="4HBT_2"/>
    <property type="match status" value="1"/>
</dbReference>
<dbReference type="EMBL" id="JXSL01000030">
    <property type="protein sequence ID" value="KIL97660.1"/>
    <property type="molecule type" value="Genomic_DNA"/>
</dbReference>
<protein>
    <submittedName>
        <fullName evidence="1">Putative Acyl-CoA thiolase</fullName>
    </submittedName>
</protein>
<organism evidence="1 2">
    <name type="scientific">Paramagnetospirillum magnetotacticum MS-1</name>
    <dbReference type="NCBI Taxonomy" id="272627"/>
    <lineage>
        <taxon>Bacteria</taxon>
        <taxon>Pseudomonadati</taxon>
        <taxon>Pseudomonadota</taxon>
        <taxon>Alphaproteobacteria</taxon>
        <taxon>Rhodospirillales</taxon>
        <taxon>Magnetospirillaceae</taxon>
        <taxon>Paramagnetospirillum</taxon>
    </lineage>
</organism>
<dbReference type="SMR" id="A0A0C2YSH3"/>
<reference evidence="1 2" key="1">
    <citation type="submission" date="2015-01" db="EMBL/GenBank/DDBJ databases">
        <title>Genome Sequence of Magnetospirillum magnetotacticum Strain MS-1.</title>
        <authorList>
            <person name="Marinov G.K."/>
            <person name="Smalley M.D."/>
            <person name="DeSalvo G."/>
        </authorList>
    </citation>
    <scope>NUCLEOTIDE SEQUENCE [LARGE SCALE GENOMIC DNA]</scope>
    <source>
        <strain evidence="1 2">MS-1</strain>
    </source>
</reference>
<proteinExistence type="predicted"/>
<dbReference type="Proteomes" id="UP000031971">
    <property type="component" value="Unassembled WGS sequence"/>
</dbReference>
<dbReference type="CDD" id="cd00586">
    <property type="entry name" value="4HBT"/>
    <property type="match status" value="1"/>
</dbReference>
<dbReference type="STRING" id="272627.CCC_00721"/>
<sequence length="159" mass="17832">MSKPIELEEIEAIEGGVFIHRRRVHFGDSDAARIVYTPRFLEYAMEALEVFMADVIGYDWYTINKEHGFGTPFVKIGMEIKSPLRPGDRVDISVLVDRVGGSSIHFRTIGARGDGVVAFETSFVCVVADQEKVKAVPMPGPMRERLEAYRTRLVEVAAQ</sequence>
<comment type="caution">
    <text evidence="1">The sequence shown here is derived from an EMBL/GenBank/DDBJ whole genome shotgun (WGS) entry which is preliminary data.</text>
</comment>